<protein>
    <recommendedName>
        <fullName evidence="1">HTH cro/C1-type domain-containing protein</fullName>
    </recommendedName>
</protein>
<dbReference type="Gene3D" id="1.10.260.40">
    <property type="entry name" value="lambda repressor-like DNA-binding domains"/>
    <property type="match status" value="1"/>
</dbReference>
<dbReference type="GO" id="GO:0003677">
    <property type="term" value="F:DNA binding"/>
    <property type="evidence" value="ECO:0007669"/>
    <property type="project" value="InterPro"/>
</dbReference>
<organism evidence="2 3">
    <name type="scientific">Gandjariella thermophila</name>
    <dbReference type="NCBI Taxonomy" id="1931992"/>
    <lineage>
        <taxon>Bacteria</taxon>
        <taxon>Bacillati</taxon>
        <taxon>Actinomycetota</taxon>
        <taxon>Actinomycetes</taxon>
        <taxon>Pseudonocardiales</taxon>
        <taxon>Pseudonocardiaceae</taxon>
        <taxon>Gandjariella</taxon>
    </lineage>
</organism>
<evidence type="ECO:0000313" key="2">
    <source>
        <dbReference type="EMBL" id="GDY33475.1"/>
    </source>
</evidence>
<accession>A0A4D4J9H4</accession>
<dbReference type="PROSITE" id="PS50943">
    <property type="entry name" value="HTH_CROC1"/>
    <property type="match status" value="1"/>
</dbReference>
<dbReference type="AlphaFoldDB" id="A0A4D4J9H4"/>
<keyword evidence="3" id="KW-1185">Reference proteome</keyword>
<dbReference type="OrthoDB" id="4518481at2"/>
<gene>
    <name evidence="2" type="ORF">GTS_51080</name>
</gene>
<dbReference type="SMART" id="SM00530">
    <property type="entry name" value="HTH_XRE"/>
    <property type="match status" value="1"/>
</dbReference>
<dbReference type="RefSeq" id="WP_137816415.1">
    <property type="nucleotide sequence ID" value="NZ_BJFL01000043.1"/>
</dbReference>
<proteinExistence type="predicted"/>
<dbReference type="CDD" id="cd00093">
    <property type="entry name" value="HTH_XRE"/>
    <property type="match status" value="1"/>
</dbReference>
<comment type="caution">
    <text evidence="2">The sequence shown here is derived from an EMBL/GenBank/DDBJ whole genome shotgun (WGS) entry which is preliminary data.</text>
</comment>
<evidence type="ECO:0000313" key="3">
    <source>
        <dbReference type="Proteomes" id="UP000298860"/>
    </source>
</evidence>
<evidence type="ECO:0000259" key="1">
    <source>
        <dbReference type="PROSITE" id="PS50943"/>
    </source>
</evidence>
<dbReference type="InterPro" id="IPR010982">
    <property type="entry name" value="Lambda_DNA-bd_dom_sf"/>
</dbReference>
<dbReference type="Pfam" id="PF13560">
    <property type="entry name" value="HTH_31"/>
    <property type="match status" value="1"/>
</dbReference>
<dbReference type="EMBL" id="BJFL01000043">
    <property type="protein sequence ID" value="GDY33475.1"/>
    <property type="molecule type" value="Genomic_DNA"/>
</dbReference>
<dbReference type="SUPFAM" id="SSF47413">
    <property type="entry name" value="lambda repressor-like DNA-binding domains"/>
    <property type="match status" value="1"/>
</dbReference>
<dbReference type="InterPro" id="IPR001387">
    <property type="entry name" value="Cro/C1-type_HTH"/>
</dbReference>
<feature type="domain" description="HTH cro/C1-type" evidence="1">
    <location>
        <begin position="8"/>
        <end position="62"/>
    </location>
</feature>
<sequence length="433" mass="46773">MANRRDALAARREAMGFTQQSFAIRLRVELSTVGRWERGTLTPQPWRRPQIAAALGVSLEQLDKLLTVSAAAESDGAQAVAGSGEPNADVRFDCTSIADDARDAARFARQVSDARISRASLEQISVKVRRFATDYVSQPLSELFVDVRELRGDVFHLVESNRFPDQMRDLYLAASRLSGLQAHICLDLGYYRAARTHADTAFLCAELAGNNGMRAWVRGLQSLIAYWDGQLEEAVEFARDGSRYCGHGSVAARLPSLEARACAARGDARGALAALERGERARAVVGADDDDAGVFTFPAAKQAVYAGTTLLALGDRATAARAVQESSSALQLYAAAPPADRSTGDMLAARLDLGRAYLMQDDLDGMTEQLRIVLATPQVRRTASIIKRAAGIGKSLGRTRYAHSPQAREISREIAAFCAPPPALPPLPTPEMT</sequence>
<reference evidence="3" key="1">
    <citation type="submission" date="2019-04" db="EMBL/GenBank/DDBJ databases">
        <title>Draft genome sequence of Pseudonocardiaceae bacterium SL3-2-4.</title>
        <authorList>
            <person name="Ningsih F."/>
            <person name="Yokota A."/>
            <person name="Sakai Y."/>
            <person name="Nanatani K."/>
            <person name="Yabe S."/>
            <person name="Oetari A."/>
            <person name="Sjamsuridzal W."/>
        </authorList>
    </citation>
    <scope>NUCLEOTIDE SEQUENCE [LARGE SCALE GENOMIC DNA]</scope>
    <source>
        <strain evidence="3">SL3-2-4</strain>
    </source>
</reference>
<name>A0A4D4J9H4_9PSEU</name>
<dbReference type="Proteomes" id="UP000298860">
    <property type="component" value="Unassembled WGS sequence"/>
</dbReference>